<dbReference type="KEGG" id="eaj:Q3M24_20810"/>
<protein>
    <submittedName>
        <fullName evidence="1">Uncharacterized protein</fullName>
    </submittedName>
</protein>
<dbReference type="EMBL" id="CP159373">
    <property type="protein sequence ID" value="XCN72702.1"/>
    <property type="molecule type" value="Genomic_DNA"/>
</dbReference>
<organism evidence="1">
    <name type="scientific">Candidatus Electrothrix aestuarii</name>
    <dbReference type="NCBI Taxonomy" id="3062594"/>
    <lineage>
        <taxon>Bacteria</taxon>
        <taxon>Pseudomonadati</taxon>
        <taxon>Thermodesulfobacteriota</taxon>
        <taxon>Desulfobulbia</taxon>
        <taxon>Desulfobulbales</taxon>
        <taxon>Desulfobulbaceae</taxon>
        <taxon>Candidatus Electrothrix</taxon>
    </lineage>
</organism>
<reference evidence="1" key="1">
    <citation type="journal article" date="2024" name="Syst. Appl. Microbiol.">
        <title>First single-strain enrichments of Electrothrix cable bacteria, description of E. aestuarii sp. nov. and E. rattekaaiensis sp. nov., and proposal of a cable bacteria taxonomy following the rules of the SeqCode.</title>
        <authorList>
            <person name="Plum-Jensen L.E."/>
            <person name="Schramm A."/>
            <person name="Marshall I.P.G."/>
        </authorList>
    </citation>
    <scope>NUCLEOTIDE SEQUENCE</scope>
    <source>
        <strain evidence="1">Rat1</strain>
    </source>
</reference>
<sequence length="201" mass="22470">MPYGTFGSIAEVAREFDITVSGSTAFVEKLQIEIPDYHLNNLEKKLVDDLNFINEVTICERIISPILELVSDQYESLNLWSHVPYNVDQAKGLVGEPDYLVAPKTKYGDMGIPPLCIVEAKKDNFEEGWTQALAEMVAASLQGATTSYGVVTTGNTWAFGKLEQQVFTRDPKKFSATVDLQEIFEVLNWVFHQAESLLGEE</sequence>
<dbReference type="AlphaFoldDB" id="A0AAU8LUW4"/>
<reference evidence="1" key="2">
    <citation type="submission" date="2024-06" db="EMBL/GenBank/DDBJ databases">
        <authorList>
            <person name="Plum-Jensen L.E."/>
            <person name="Schramm A."/>
            <person name="Marshall I.P.G."/>
        </authorList>
    </citation>
    <scope>NUCLEOTIDE SEQUENCE</scope>
    <source>
        <strain evidence="1">Rat1</strain>
    </source>
</reference>
<accession>A0AAU8LUW4</accession>
<gene>
    <name evidence="1" type="ORF">Q3M24_20810</name>
</gene>
<name>A0AAU8LUW4_9BACT</name>
<proteinExistence type="predicted"/>
<evidence type="ECO:0000313" key="1">
    <source>
        <dbReference type="EMBL" id="XCN72702.1"/>
    </source>
</evidence>